<keyword evidence="1" id="KW-0393">Immunoglobulin domain</keyword>
<dbReference type="Proteomes" id="UP000694569">
    <property type="component" value="Unplaced"/>
</dbReference>
<dbReference type="InterPro" id="IPR013098">
    <property type="entry name" value="Ig_I-set"/>
</dbReference>
<dbReference type="AlphaFoldDB" id="A0A8C5R4U1"/>
<dbReference type="FunFam" id="2.60.40.10:FF:000022">
    <property type="entry name" value="Cardiac titin"/>
    <property type="match status" value="1"/>
</dbReference>
<dbReference type="SMART" id="SM00408">
    <property type="entry name" value="IGc2"/>
    <property type="match status" value="3"/>
</dbReference>
<dbReference type="SMART" id="SM00409">
    <property type="entry name" value="IG"/>
    <property type="match status" value="3"/>
</dbReference>
<dbReference type="PROSITE" id="PS50835">
    <property type="entry name" value="IG_LIKE"/>
    <property type="match status" value="3"/>
</dbReference>
<dbReference type="GeneTree" id="ENSGT00940000168178"/>
<feature type="domain" description="Ig-like" evidence="2">
    <location>
        <begin position="218"/>
        <end position="292"/>
    </location>
</feature>
<evidence type="ECO:0000256" key="1">
    <source>
        <dbReference type="ARBA" id="ARBA00023319"/>
    </source>
</evidence>
<reference evidence="3" key="2">
    <citation type="submission" date="2025-09" db="UniProtKB">
        <authorList>
            <consortium name="Ensembl"/>
        </authorList>
    </citation>
    <scope>IDENTIFICATION</scope>
</reference>
<name>A0A8C5R4U1_9ANUR</name>
<feature type="domain" description="Ig-like" evidence="2">
    <location>
        <begin position="35"/>
        <end position="126"/>
    </location>
</feature>
<reference evidence="3" key="1">
    <citation type="submission" date="2025-08" db="UniProtKB">
        <authorList>
            <consortium name="Ensembl"/>
        </authorList>
    </citation>
    <scope>IDENTIFICATION</scope>
</reference>
<dbReference type="InterPro" id="IPR036179">
    <property type="entry name" value="Ig-like_dom_sf"/>
</dbReference>
<accession>A0A8C5R4U1</accession>
<dbReference type="Gene3D" id="2.60.40.10">
    <property type="entry name" value="Immunoglobulins"/>
    <property type="match status" value="3"/>
</dbReference>
<dbReference type="GO" id="GO:0003007">
    <property type="term" value="P:heart morphogenesis"/>
    <property type="evidence" value="ECO:0007669"/>
    <property type="project" value="UniProtKB-ARBA"/>
</dbReference>
<dbReference type="InterPro" id="IPR003599">
    <property type="entry name" value="Ig_sub"/>
</dbReference>
<dbReference type="Ensembl" id="ENSLLET00000049111.1">
    <property type="protein sequence ID" value="ENSLLEP00000047253.1"/>
    <property type="gene ID" value="ENSLLEG00000029881.1"/>
</dbReference>
<dbReference type="OrthoDB" id="9369987at2759"/>
<dbReference type="SUPFAM" id="SSF48726">
    <property type="entry name" value="Immunoglobulin"/>
    <property type="match status" value="3"/>
</dbReference>
<dbReference type="Pfam" id="PF13927">
    <property type="entry name" value="Ig_3"/>
    <property type="match status" value="1"/>
</dbReference>
<dbReference type="InterPro" id="IPR007110">
    <property type="entry name" value="Ig-like_dom"/>
</dbReference>
<organism evidence="3 4">
    <name type="scientific">Leptobrachium leishanense</name>
    <name type="common">Leishan spiny toad</name>
    <dbReference type="NCBI Taxonomy" id="445787"/>
    <lineage>
        <taxon>Eukaryota</taxon>
        <taxon>Metazoa</taxon>
        <taxon>Chordata</taxon>
        <taxon>Craniata</taxon>
        <taxon>Vertebrata</taxon>
        <taxon>Euteleostomi</taxon>
        <taxon>Amphibia</taxon>
        <taxon>Batrachia</taxon>
        <taxon>Anura</taxon>
        <taxon>Pelobatoidea</taxon>
        <taxon>Megophryidae</taxon>
        <taxon>Leptobrachium</taxon>
    </lineage>
</organism>
<proteinExistence type="predicted"/>
<dbReference type="PIRSF" id="PIRSF000615">
    <property type="entry name" value="TyrPK_CSF1-R"/>
    <property type="match status" value="1"/>
</dbReference>
<dbReference type="Pfam" id="PF07679">
    <property type="entry name" value="I-set"/>
    <property type="match status" value="2"/>
</dbReference>
<dbReference type="InterPro" id="IPR013783">
    <property type="entry name" value="Ig-like_fold"/>
</dbReference>
<evidence type="ECO:0000313" key="4">
    <source>
        <dbReference type="Proteomes" id="UP000694569"/>
    </source>
</evidence>
<sequence length="330" mass="36907">YPYLNLTFIPFTCLQNSSIHLPVVFLLFPKSSNSPASVILTLSKLHDMTVKCGEIAQFICAVQELTLKVTWKHESQTINETEKVKMSQNGNVMLLTIQNVQLMEQGTYSCTVKNNHGEKTTAAVLTVEGKPPRFLRALSNLDVPIQSDAEFKCAVIGNPQPAVKWLKETYKFVYDASEYSCIIPNVKAENEGEYICLASNRHGETTCSSYLTVEQQVGQSALFTCETEPAPNVRFQWFKSGREIYESDKYAVKTLNFLSTLEIIRPQVVDFGEYTCKASNSFGSVSSTATLNVTGKHLSFVQVTYQYIMHITLACAASYIRECTNGTFIK</sequence>
<dbReference type="InterPro" id="IPR003598">
    <property type="entry name" value="Ig_sub2"/>
</dbReference>
<evidence type="ECO:0000259" key="2">
    <source>
        <dbReference type="PROSITE" id="PS50835"/>
    </source>
</evidence>
<protein>
    <recommendedName>
        <fullName evidence="2">Ig-like domain-containing protein</fullName>
    </recommendedName>
</protein>
<dbReference type="FunFam" id="2.60.40.10:FF:000107">
    <property type="entry name" value="Myosin, light chain kinase a"/>
    <property type="match status" value="2"/>
</dbReference>
<evidence type="ECO:0000313" key="3">
    <source>
        <dbReference type="Ensembl" id="ENSLLEP00000047253.1"/>
    </source>
</evidence>
<feature type="domain" description="Ig-like" evidence="2">
    <location>
        <begin position="132"/>
        <end position="212"/>
    </location>
</feature>
<dbReference type="GO" id="GO:0055013">
    <property type="term" value="P:cardiac muscle cell development"/>
    <property type="evidence" value="ECO:0007669"/>
    <property type="project" value="UniProtKB-ARBA"/>
</dbReference>
<dbReference type="PANTHER" id="PTHR47633">
    <property type="entry name" value="IMMUNOGLOBULIN"/>
    <property type="match status" value="1"/>
</dbReference>
<keyword evidence="4" id="KW-1185">Reference proteome</keyword>